<comment type="caution">
    <text evidence="3">The sequence shown here is derived from an EMBL/GenBank/DDBJ whole genome shotgun (WGS) entry which is preliminary data.</text>
</comment>
<evidence type="ECO:0000259" key="2">
    <source>
        <dbReference type="Pfam" id="PF01590"/>
    </source>
</evidence>
<dbReference type="InterPro" id="IPR029016">
    <property type="entry name" value="GAF-like_dom_sf"/>
</dbReference>
<evidence type="ECO:0000313" key="3">
    <source>
        <dbReference type="EMBL" id="MBA8989967.1"/>
    </source>
</evidence>
<keyword evidence="1" id="KW-0472">Membrane</keyword>
<feature type="transmembrane region" description="Helical" evidence="1">
    <location>
        <begin position="41"/>
        <end position="64"/>
    </location>
</feature>
<dbReference type="Gene3D" id="3.30.450.40">
    <property type="match status" value="1"/>
</dbReference>
<keyword evidence="1" id="KW-0812">Transmembrane</keyword>
<reference evidence="3 4" key="1">
    <citation type="submission" date="2020-07" db="EMBL/GenBank/DDBJ databases">
        <title>Above-ground endophytic microbial communities from plants in different locations in the United States.</title>
        <authorList>
            <person name="Frank C."/>
        </authorList>
    </citation>
    <scope>NUCLEOTIDE SEQUENCE [LARGE SCALE GENOMIC DNA]</scope>
    <source>
        <strain evidence="3 4">WPL5_2</strain>
    </source>
</reference>
<dbReference type="InterPro" id="IPR003018">
    <property type="entry name" value="GAF"/>
</dbReference>
<accession>A0AAW3T690</accession>
<protein>
    <recommendedName>
        <fullName evidence="2">GAF domain-containing protein</fullName>
    </recommendedName>
</protein>
<sequence>MTGERTTSQRRPRRAGAVVWPIVIATAPTAAFQLPNLFVATPVRISLVVFGLVVLTAAVVVQVVRARRGEASVAAAAAAARALELEQGTAVRYAFGQLASRLVRFSELPRRDRPRELPVFADRIAVALAFYLLPGVPDVRANVYQLSADLRALEPIGHGGAEDTAGVFRAGTPYGDRNLEWVLVGGGPRVVGDRAADVDVDEDLPGFEPRYRSYVSVVIRSEEYSFGMLTVDSPAADAFTDLDAKYVAMMASFMAIAFSLASSFPERDRNPRKGP</sequence>
<evidence type="ECO:0000313" key="4">
    <source>
        <dbReference type="Proteomes" id="UP000590225"/>
    </source>
</evidence>
<dbReference type="Pfam" id="PF01590">
    <property type="entry name" value="GAF"/>
    <property type="match status" value="1"/>
</dbReference>
<dbReference type="Proteomes" id="UP000590225">
    <property type="component" value="Unassembled WGS sequence"/>
</dbReference>
<dbReference type="SUPFAM" id="SSF55781">
    <property type="entry name" value="GAF domain-like"/>
    <property type="match status" value="1"/>
</dbReference>
<name>A0AAW3T690_9MICO</name>
<feature type="domain" description="GAF" evidence="2">
    <location>
        <begin position="154"/>
        <end position="257"/>
    </location>
</feature>
<gene>
    <name evidence="3" type="ORF">FHW23_001213</name>
</gene>
<keyword evidence="1" id="KW-1133">Transmembrane helix</keyword>
<evidence type="ECO:0000256" key="1">
    <source>
        <dbReference type="SAM" id="Phobius"/>
    </source>
</evidence>
<dbReference type="EMBL" id="JACGXP010000002">
    <property type="protein sequence ID" value="MBA8989967.1"/>
    <property type="molecule type" value="Genomic_DNA"/>
</dbReference>
<dbReference type="AlphaFoldDB" id="A0AAW3T690"/>
<dbReference type="RefSeq" id="WP_182515558.1">
    <property type="nucleotide sequence ID" value="NZ_JACGXP010000002.1"/>
</dbReference>
<proteinExistence type="predicted"/>
<organism evidence="3 4">
    <name type="scientific">Curtobacterium pusillum</name>
    <dbReference type="NCBI Taxonomy" id="69373"/>
    <lineage>
        <taxon>Bacteria</taxon>
        <taxon>Bacillati</taxon>
        <taxon>Actinomycetota</taxon>
        <taxon>Actinomycetes</taxon>
        <taxon>Micrococcales</taxon>
        <taxon>Microbacteriaceae</taxon>
        <taxon>Curtobacterium</taxon>
    </lineage>
</organism>